<comment type="caution">
    <text evidence="2">The sequence shown here is derived from an EMBL/GenBank/DDBJ whole genome shotgun (WGS) entry which is preliminary data.</text>
</comment>
<keyword evidence="3" id="KW-1185">Reference proteome</keyword>
<keyword evidence="1" id="KW-0472">Membrane</keyword>
<sequence length="188" mass="21669">MRTSKLRVFLRSCFVVFCVFLPLSCLWNAATGTHFWKPWEMAISAVLTVAVFGGLSWLVTNVGMALLFGENWQYRAYRNSGGDPFFDSLPQVFNPDSQTVRQTRMDEPQTNFVPPASWQFRCPQCNARVQHRVDVCWNCGYGADSDSTAYFERYGDVKPPEISEEHWAKIRAEDQNRFPVVVTYRSDE</sequence>
<keyword evidence="1" id="KW-1133">Transmembrane helix</keyword>
<name>A0A5C6BYD6_9BACT</name>
<reference evidence="2 3" key="1">
    <citation type="journal article" date="2020" name="Antonie Van Leeuwenhoek">
        <title>Rhodopirellula heiligendammensis sp. nov., Rhodopirellula pilleata sp. nov., and Rhodopirellula solitaria sp. nov. isolated from natural or artificial marine surfaces in Northern Germany and California, USA, and emended description of the genus Rhodopirellula.</title>
        <authorList>
            <person name="Kallscheuer N."/>
            <person name="Wiegand S."/>
            <person name="Jogler M."/>
            <person name="Boedeker C."/>
            <person name="Peeters S.H."/>
            <person name="Rast P."/>
            <person name="Heuer A."/>
            <person name="Jetten M.S.M."/>
            <person name="Rohde M."/>
            <person name="Jogler C."/>
        </authorList>
    </citation>
    <scope>NUCLEOTIDE SEQUENCE [LARGE SCALE GENOMIC DNA]</scope>
    <source>
        <strain evidence="2 3">Poly21</strain>
    </source>
</reference>
<organism evidence="2 3">
    <name type="scientific">Allorhodopirellula heiligendammensis</name>
    <dbReference type="NCBI Taxonomy" id="2714739"/>
    <lineage>
        <taxon>Bacteria</taxon>
        <taxon>Pseudomonadati</taxon>
        <taxon>Planctomycetota</taxon>
        <taxon>Planctomycetia</taxon>
        <taxon>Pirellulales</taxon>
        <taxon>Pirellulaceae</taxon>
        <taxon>Allorhodopirellula</taxon>
    </lineage>
</organism>
<dbReference type="EMBL" id="SJPU01000002">
    <property type="protein sequence ID" value="TWU16697.1"/>
    <property type="molecule type" value="Genomic_DNA"/>
</dbReference>
<evidence type="ECO:0000313" key="3">
    <source>
        <dbReference type="Proteomes" id="UP000319908"/>
    </source>
</evidence>
<feature type="transmembrane region" description="Helical" evidence="1">
    <location>
        <begin position="42"/>
        <end position="68"/>
    </location>
</feature>
<dbReference type="Proteomes" id="UP000319908">
    <property type="component" value="Unassembled WGS sequence"/>
</dbReference>
<evidence type="ECO:0000256" key="1">
    <source>
        <dbReference type="SAM" id="Phobius"/>
    </source>
</evidence>
<evidence type="ECO:0000313" key="2">
    <source>
        <dbReference type="EMBL" id="TWU16697.1"/>
    </source>
</evidence>
<accession>A0A5C6BYD6</accession>
<gene>
    <name evidence="2" type="ORF">Poly21_39020</name>
</gene>
<dbReference type="AlphaFoldDB" id="A0A5C6BYD6"/>
<feature type="transmembrane region" description="Helical" evidence="1">
    <location>
        <begin position="12"/>
        <end position="30"/>
    </location>
</feature>
<proteinExistence type="predicted"/>
<keyword evidence="1" id="KW-0812">Transmembrane</keyword>
<protein>
    <submittedName>
        <fullName evidence="2">Uncharacterized protein</fullName>
    </submittedName>
</protein>